<gene>
    <name evidence="1" type="ORF">J2T15_001653</name>
</gene>
<proteinExistence type="predicted"/>
<dbReference type="Proteomes" id="UP001229346">
    <property type="component" value="Unassembled WGS sequence"/>
</dbReference>
<keyword evidence="2" id="KW-1185">Reference proteome</keyword>
<reference evidence="1 2" key="1">
    <citation type="submission" date="2023-07" db="EMBL/GenBank/DDBJ databases">
        <title>Sorghum-associated microbial communities from plants grown in Nebraska, USA.</title>
        <authorList>
            <person name="Schachtman D."/>
        </authorList>
    </citation>
    <scope>NUCLEOTIDE SEQUENCE [LARGE SCALE GENOMIC DNA]</scope>
    <source>
        <strain evidence="1 2">CC482</strain>
    </source>
</reference>
<comment type="caution">
    <text evidence="1">The sequence shown here is derived from an EMBL/GenBank/DDBJ whole genome shotgun (WGS) entry which is preliminary data.</text>
</comment>
<dbReference type="RefSeq" id="WP_307202880.1">
    <property type="nucleotide sequence ID" value="NZ_JAUSST010000003.1"/>
</dbReference>
<evidence type="ECO:0000313" key="1">
    <source>
        <dbReference type="EMBL" id="MDQ0112218.1"/>
    </source>
</evidence>
<protein>
    <submittedName>
        <fullName evidence="1">Small-conductance mechanosensitive channel</fullName>
    </submittedName>
</protein>
<dbReference type="EMBL" id="JAUSSU010000003">
    <property type="protein sequence ID" value="MDQ0112218.1"/>
    <property type="molecule type" value="Genomic_DNA"/>
</dbReference>
<evidence type="ECO:0000313" key="2">
    <source>
        <dbReference type="Proteomes" id="UP001229346"/>
    </source>
</evidence>
<organism evidence="1 2">
    <name type="scientific">Paenibacillus harenae</name>
    <dbReference type="NCBI Taxonomy" id="306543"/>
    <lineage>
        <taxon>Bacteria</taxon>
        <taxon>Bacillati</taxon>
        <taxon>Bacillota</taxon>
        <taxon>Bacilli</taxon>
        <taxon>Bacillales</taxon>
        <taxon>Paenibacillaceae</taxon>
        <taxon>Paenibacillus</taxon>
    </lineage>
</organism>
<accession>A0ABT9TY28</accession>
<name>A0ABT9TY28_PAEHA</name>
<sequence length="90" mass="9400">MSNETDQLQSQVIRLERQVNLLAAEVNALVGPTQSARALLQARTGTTATIETNAGSISGTIVAVGIDFVQILEPTGDIVLIPISSITAII</sequence>